<comment type="caution">
    <text evidence="9">The sequence shown here is derived from an EMBL/GenBank/DDBJ whole genome shotgun (WGS) entry which is preliminary data.</text>
</comment>
<dbReference type="SUPFAM" id="SSF88697">
    <property type="entry name" value="PUA domain-like"/>
    <property type="match status" value="1"/>
</dbReference>
<evidence type="ECO:0000313" key="9">
    <source>
        <dbReference type="EMBL" id="MFC4362603.1"/>
    </source>
</evidence>
<dbReference type="NCBIfam" id="TIGR00431">
    <property type="entry name" value="TruB"/>
    <property type="match status" value="1"/>
</dbReference>
<evidence type="ECO:0000259" key="7">
    <source>
        <dbReference type="Pfam" id="PF09157"/>
    </source>
</evidence>
<dbReference type="InterPro" id="IPR032819">
    <property type="entry name" value="TruB_C"/>
</dbReference>
<dbReference type="Proteomes" id="UP001595840">
    <property type="component" value="Unassembled WGS sequence"/>
</dbReference>
<evidence type="ECO:0000256" key="3">
    <source>
        <dbReference type="ARBA" id="ARBA00022694"/>
    </source>
</evidence>
<dbReference type="Pfam" id="PF16198">
    <property type="entry name" value="TruB_C_2"/>
    <property type="match status" value="1"/>
</dbReference>
<dbReference type="CDD" id="cd21152">
    <property type="entry name" value="PUA_TruB_bacterial"/>
    <property type="match status" value="1"/>
</dbReference>
<evidence type="ECO:0000256" key="4">
    <source>
        <dbReference type="ARBA" id="ARBA00023235"/>
    </source>
</evidence>
<dbReference type="InterPro" id="IPR014780">
    <property type="entry name" value="tRNA_psdUridine_synth_TruB"/>
</dbReference>
<evidence type="ECO:0000256" key="5">
    <source>
        <dbReference type="HAMAP-Rule" id="MF_01080"/>
    </source>
</evidence>
<keyword evidence="3 5" id="KW-0819">tRNA processing</keyword>
<dbReference type="InterPro" id="IPR020103">
    <property type="entry name" value="PsdUridine_synth_cat_dom_sf"/>
</dbReference>
<dbReference type="InterPro" id="IPR015240">
    <property type="entry name" value="tRNA_sdUridine_synth_fam1_C"/>
</dbReference>
<sequence length="315" mass="33916">MARKPKGRPISGVLVLNKPGGMTSNRALQIAKRLFYVAKAGHTGSLDPLATGVLPLCFGDSTKFSQYLLDADKTYESTFRLGERTDTSDSDGEIVETHSALHITEAMVLAGLMAFKGEISQVPSMFSALKKDGQPLYKLARQGIEVERKARQVTVYALDLLAFRPGVVAEVDVRVSCSKGTYIRSIAEDLGQALKVGGHVSRLHRTQAGPFTLAQSVSIDKLEELRAEAEPEVLDPLLLPVDAPVANMPKLALPEATAYYFRQGNPVMDAQAFALGGEGDKVRVFDQAGEFLGIGELSDDGRVAPKRLVATNSAD</sequence>
<feature type="domain" description="tRNA pseudouridine synthase II TruB subfamily 1 C-terminal" evidence="7">
    <location>
        <begin position="249"/>
        <end position="309"/>
    </location>
</feature>
<evidence type="ECO:0000256" key="2">
    <source>
        <dbReference type="ARBA" id="ARBA00005642"/>
    </source>
</evidence>
<dbReference type="HAMAP" id="MF_01080">
    <property type="entry name" value="TruB_bact"/>
    <property type="match status" value="1"/>
</dbReference>
<dbReference type="EMBL" id="JBHSCX010000007">
    <property type="protein sequence ID" value="MFC4362603.1"/>
    <property type="molecule type" value="Genomic_DNA"/>
</dbReference>
<gene>
    <name evidence="5 9" type="primary">truB</name>
    <name evidence="9" type="ORF">ACFOX3_09820</name>
</gene>
<organism evidence="9 10">
    <name type="scientific">Simiduia curdlanivorans</name>
    <dbReference type="NCBI Taxonomy" id="1492769"/>
    <lineage>
        <taxon>Bacteria</taxon>
        <taxon>Pseudomonadati</taxon>
        <taxon>Pseudomonadota</taxon>
        <taxon>Gammaproteobacteria</taxon>
        <taxon>Cellvibrionales</taxon>
        <taxon>Cellvibrionaceae</taxon>
        <taxon>Simiduia</taxon>
    </lineage>
</organism>
<dbReference type="PANTHER" id="PTHR13767">
    <property type="entry name" value="TRNA-PSEUDOURIDINE SYNTHASE"/>
    <property type="match status" value="1"/>
</dbReference>
<dbReference type="RefSeq" id="WP_290265476.1">
    <property type="nucleotide sequence ID" value="NZ_JAUFQG010000006.1"/>
</dbReference>
<feature type="domain" description="tRNA pseudouridylate synthase B C-terminal" evidence="8">
    <location>
        <begin position="184"/>
        <end position="245"/>
    </location>
</feature>
<dbReference type="Gene3D" id="2.30.130.10">
    <property type="entry name" value="PUA domain"/>
    <property type="match status" value="1"/>
</dbReference>
<dbReference type="EC" id="5.4.99.25" evidence="5"/>
<dbReference type="InterPro" id="IPR002501">
    <property type="entry name" value="PsdUridine_synth_N"/>
</dbReference>
<dbReference type="InterPro" id="IPR015947">
    <property type="entry name" value="PUA-like_sf"/>
</dbReference>
<comment type="similarity">
    <text evidence="2 5">Belongs to the pseudouridine synthase TruB family. Type 1 subfamily.</text>
</comment>
<name>A0ABV8V4C9_9GAMM</name>
<dbReference type="Pfam" id="PF09157">
    <property type="entry name" value="TruB-C_2"/>
    <property type="match status" value="1"/>
</dbReference>
<accession>A0ABV8V4C9</accession>
<proteinExistence type="inferred from homology"/>
<comment type="catalytic activity">
    <reaction evidence="1 5">
        <text>uridine(55) in tRNA = pseudouridine(55) in tRNA</text>
        <dbReference type="Rhea" id="RHEA:42532"/>
        <dbReference type="Rhea" id="RHEA-COMP:10101"/>
        <dbReference type="Rhea" id="RHEA-COMP:10102"/>
        <dbReference type="ChEBI" id="CHEBI:65314"/>
        <dbReference type="ChEBI" id="CHEBI:65315"/>
        <dbReference type="EC" id="5.4.99.25"/>
    </reaction>
</comment>
<dbReference type="PANTHER" id="PTHR13767:SF2">
    <property type="entry name" value="PSEUDOURIDYLATE SYNTHASE TRUB1"/>
    <property type="match status" value="1"/>
</dbReference>
<dbReference type="SUPFAM" id="SSF55120">
    <property type="entry name" value="Pseudouridine synthase"/>
    <property type="match status" value="1"/>
</dbReference>
<dbReference type="CDD" id="cd02573">
    <property type="entry name" value="PseudoU_synth_EcTruB"/>
    <property type="match status" value="1"/>
</dbReference>
<dbReference type="GO" id="GO:0160148">
    <property type="term" value="F:tRNA pseudouridine(55) synthase activity"/>
    <property type="evidence" value="ECO:0007669"/>
    <property type="project" value="UniProtKB-EC"/>
</dbReference>
<keyword evidence="4 5" id="KW-0413">Isomerase</keyword>
<feature type="domain" description="Pseudouridine synthase II N-terminal" evidence="6">
    <location>
        <begin position="32"/>
        <end position="183"/>
    </location>
</feature>
<dbReference type="Gene3D" id="3.30.2350.10">
    <property type="entry name" value="Pseudouridine synthase"/>
    <property type="match status" value="1"/>
</dbReference>
<keyword evidence="10" id="KW-1185">Reference proteome</keyword>
<evidence type="ECO:0000313" key="10">
    <source>
        <dbReference type="Proteomes" id="UP001595840"/>
    </source>
</evidence>
<reference evidence="10" key="1">
    <citation type="journal article" date="2019" name="Int. J. Syst. Evol. Microbiol.">
        <title>The Global Catalogue of Microorganisms (GCM) 10K type strain sequencing project: providing services to taxonomists for standard genome sequencing and annotation.</title>
        <authorList>
            <consortium name="The Broad Institute Genomics Platform"/>
            <consortium name="The Broad Institute Genome Sequencing Center for Infectious Disease"/>
            <person name="Wu L."/>
            <person name="Ma J."/>
        </authorList>
    </citation>
    <scope>NUCLEOTIDE SEQUENCE [LARGE SCALE GENOMIC DNA]</scope>
    <source>
        <strain evidence="10">CECT 8570</strain>
    </source>
</reference>
<dbReference type="InterPro" id="IPR036974">
    <property type="entry name" value="PUA_sf"/>
</dbReference>
<comment type="function">
    <text evidence="5">Responsible for synthesis of pseudouridine from uracil-55 in the psi GC loop of transfer RNAs.</text>
</comment>
<dbReference type="Pfam" id="PF01509">
    <property type="entry name" value="TruB_N"/>
    <property type="match status" value="1"/>
</dbReference>
<feature type="active site" description="Nucleophile" evidence="5">
    <location>
        <position position="47"/>
    </location>
</feature>
<evidence type="ECO:0000256" key="1">
    <source>
        <dbReference type="ARBA" id="ARBA00000385"/>
    </source>
</evidence>
<protein>
    <recommendedName>
        <fullName evidence="5">tRNA pseudouridine synthase B</fullName>
        <ecNumber evidence="5">5.4.99.25</ecNumber>
    </recommendedName>
    <alternativeName>
        <fullName evidence="5">tRNA pseudouridine(55) synthase</fullName>
        <shortName evidence="5">Psi55 synthase</shortName>
    </alternativeName>
    <alternativeName>
        <fullName evidence="5">tRNA pseudouridylate synthase</fullName>
    </alternativeName>
    <alternativeName>
        <fullName evidence="5">tRNA-uridine isomerase</fullName>
    </alternativeName>
</protein>
<evidence type="ECO:0000259" key="6">
    <source>
        <dbReference type="Pfam" id="PF01509"/>
    </source>
</evidence>
<evidence type="ECO:0000259" key="8">
    <source>
        <dbReference type="Pfam" id="PF16198"/>
    </source>
</evidence>